<evidence type="ECO:0000313" key="2">
    <source>
        <dbReference type="EMBL" id="SNZ12220.1"/>
    </source>
</evidence>
<sequence length="226" mass="25055">MIATVCKKRKAKSSYLLRTFGLDENTLKSYNYKKWLGGADLFFQTQEEKMVAYEKLKDFVYADEFLEMEEVVVSMLKRVGLKLAVAESSSGGLLSARIVNVAGSSEVFLGGFIAYANDLKTKLLGIDESLIRKFGAVSKEVCRAMCIGVLEETDADVSLAITGIAGPGGGTQKKPVGLTFIGLGTDSEVIVEEHRLKGSRNENRFLSTQIALDMLRRFLRERYIRE</sequence>
<dbReference type="OrthoDB" id="9801454at2"/>
<feature type="domain" description="CinA C-terminal" evidence="1">
    <location>
        <begin position="67"/>
        <end position="219"/>
    </location>
</feature>
<name>A0A285NRS2_9AQUI</name>
<dbReference type="Proteomes" id="UP000218627">
    <property type="component" value="Unassembled WGS sequence"/>
</dbReference>
<evidence type="ECO:0000259" key="1">
    <source>
        <dbReference type="Pfam" id="PF02464"/>
    </source>
</evidence>
<dbReference type="SUPFAM" id="SSF142433">
    <property type="entry name" value="CinA-like"/>
    <property type="match status" value="1"/>
</dbReference>
<evidence type="ECO:0000313" key="3">
    <source>
        <dbReference type="Proteomes" id="UP000218627"/>
    </source>
</evidence>
<dbReference type="Gene3D" id="3.90.950.20">
    <property type="entry name" value="CinA-like"/>
    <property type="match status" value="1"/>
</dbReference>
<keyword evidence="3" id="KW-1185">Reference proteome</keyword>
<organism evidence="2 3">
    <name type="scientific">Hydrogenobacter hydrogenophilus</name>
    <dbReference type="NCBI Taxonomy" id="35835"/>
    <lineage>
        <taxon>Bacteria</taxon>
        <taxon>Pseudomonadati</taxon>
        <taxon>Aquificota</taxon>
        <taxon>Aquificia</taxon>
        <taxon>Aquificales</taxon>
        <taxon>Aquificaceae</taxon>
        <taxon>Hydrogenobacter</taxon>
    </lineage>
</organism>
<dbReference type="InterPro" id="IPR036653">
    <property type="entry name" value="CinA-like_C"/>
</dbReference>
<gene>
    <name evidence="2" type="ORF">SAMN06265353_0489</name>
</gene>
<proteinExistence type="predicted"/>
<accession>A0A285NRS2</accession>
<dbReference type="NCBIfam" id="TIGR00199">
    <property type="entry name" value="PncC_domain"/>
    <property type="match status" value="1"/>
</dbReference>
<dbReference type="Pfam" id="PF02464">
    <property type="entry name" value="CinA"/>
    <property type="match status" value="1"/>
</dbReference>
<protein>
    <submittedName>
        <fullName evidence="2">Nicotinamide-nucleotide amidase</fullName>
    </submittedName>
</protein>
<dbReference type="AlphaFoldDB" id="A0A285NRS2"/>
<dbReference type="EMBL" id="OBEN01000001">
    <property type="protein sequence ID" value="SNZ12220.1"/>
    <property type="molecule type" value="Genomic_DNA"/>
</dbReference>
<dbReference type="RefSeq" id="WP_096600702.1">
    <property type="nucleotide sequence ID" value="NZ_OBEN01000001.1"/>
</dbReference>
<dbReference type="InterPro" id="IPR008136">
    <property type="entry name" value="CinA_C"/>
</dbReference>
<reference evidence="3" key="1">
    <citation type="submission" date="2017-09" db="EMBL/GenBank/DDBJ databases">
        <authorList>
            <person name="Varghese N."/>
            <person name="Submissions S."/>
        </authorList>
    </citation>
    <scope>NUCLEOTIDE SEQUENCE [LARGE SCALE GENOMIC DNA]</scope>
    <source>
        <strain evidence="3">DSM 2913</strain>
    </source>
</reference>